<organism evidence="1 2">
    <name type="scientific">Brachionus plicatilis</name>
    <name type="common">Marine rotifer</name>
    <name type="synonym">Brachionus muelleri</name>
    <dbReference type="NCBI Taxonomy" id="10195"/>
    <lineage>
        <taxon>Eukaryota</taxon>
        <taxon>Metazoa</taxon>
        <taxon>Spiralia</taxon>
        <taxon>Gnathifera</taxon>
        <taxon>Rotifera</taxon>
        <taxon>Eurotatoria</taxon>
        <taxon>Monogononta</taxon>
        <taxon>Pseudotrocha</taxon>
        <taxon>Ploima</taxon>
        <taxon>Brachionidae</taxon>
        <taxon>Brachionus</taxon>
    </lineage>
</organism>
<dbReference type="EMBL" id="REGN01000668">
    <property type="protein sequence ID" value="RNA40155.1"/>
    <property type="molecule type" value="Genomic_DNA"/>
</dbReference>
<accession>A0A3M7SWU9</accession>
<dbReference type="Proteomes" id="UP000276133">
    <property type="component" value="Unassembled WGS sequence"/>
</dbReference>
<reference evidence="1 2" key="1">
    <citation type="journal article" date="2018" name="Sci. Rep.">
        <title>Genomic signatures of local adaptation to the degree of environmental predictability in rotifers.</title>
        <authorList>
            <person name="Franch-Gras L."/>
            <person name="Hahn C."/>
            <person name="Garcia-Roger E.M."/>
            <person name="Carmona M.J."/>
            <person name="Serra M."/>
            <person name="Gomez A."/>
        </authorList>
    </citation>
    <scope>NUCLEOTIDE SEQUENCE [LARGE SCALE GENOMIC DNA]</scope>
    <source>
        <strain evidence="1">HYR1</strain>
    </source>
</reference>
<dbReference type="AlphaFoldDB" id="A0A3M7SWU9"/>
<proteinExistence type="predicted"/>
<evidence type="ECO:0000313" key="1">
    <source>
        <dbReference type="EMBL" id="RNA40155.1"/>
    </source>
</evidence>
<sequence>MKFCEIQFKMIKKTEINNKKLKKFFSFRDYDIVQISKLHHLSRSAKLMHYTEFCTSLADFGTSQLNSRLVLRNGVTVTLAKPFVLAHSESSRIELNLKF</sequence>
<comment type="caution">
    <text evidence="1">The sequence shown here is derived from an EMBL/GenBank/DDBJ whole genome shotgun (WGS) entry which is preliminary data.</text>
</comment>
<protein>
    <submittedName>
        <fullName evidence="1">Uncharacterized protein</fullName>
    </submittedName>
</protein>
<evidence type="ECO:0000313" key="2">
    <source>
        <dbReference type="Proteomes" id="UP000276133"/>
    </source>
</evidence>
<gene>
    <name evidence="1" type="ORF">BpHYR1_052391</name>
</gene>
<name>A0A3M7SWU9_BRAPC</name>
<keyword evidence="2" id="KW-1185">Reference proteome</keyword>